<dbReference type="AlphaFoldDB" id="A0A8W7PCY0"/>
<protein>
    <submittedName>
        <fullName evidence="1">Uncharacterized protein</fullName>
    </submittedName>
</protein>
<organism evidence="1">
    <name type="scientific">Anopheles coluzzii</name>
    <name type="common">African malaria mosquito</name>
    <dbReference type="NCBI Taxonomy" id="1518534"/>
    <lineage>
        <taxon>Eukaryota</taxon>
        <taxon>Metazoa</taxon>
        <taxon>Ecdysozoa</taxon>
        <taxon>Arthropoda</taxon>
        <taxon>Hexapoda</taxon>
        <taxon>Insecta</taxon>
        <taxon>Pterygota</taxon>
        <taxon>Neoptera</taxon>
        <taxon>Endopterygota</taxon>
        <taxon>Diptera</taxon>
        <taxon>Nematocera</taxon>
        <taxon>Culicoidea</taxon>
        <taxon>Culicidae</taxon>
        <taxon>Anophelinae</taxon>
        <taxon>Anopheles</taxon>
    </lineage>
</organism>
<dbReference type="Proteomes" id="UP000075882">
    <property type="component" value="Unassembled WGS sequence"/>
</dbReference>
<proteinExistence type="predicted"/>
<reference evidence="1" key="1">
    <citation type="submission" date="2022-08" db="UniProtKB">
        <authorList>
            <consortium name="EnsemblMetazoa"/>
        </authorList>
    </citation>
    <scope>IDENTIFICATION</scope>
</reference>
<dbReference type="EnsemblMetazoa" id="ACOM029006-RA">
    <property type="protein sequence ID" value="ACOM029006-PA.1"/>
    <property type="gene ID" value="ACOM029006"/>
</dbReference>
<name>A0A8W7PCY0_ANOCL</name>
<accession>A0A8W7PCY0</accession>
<evidence type="ECO:0000313" key="1">
    <source>
        <dbReference type="EnsemblMetazoa" id="ACOM029006-PA.1"/>
    </source>
</evidence>
<sequence>MLVMSAAAAAANIRCVPCPWCTSQSTISIFCVPRWSSACWAAIATLLKKQYPLYSAVIAWWPGGRSIAIPFCTVPLHTLSTSWIVLPTASTLVSYDLGLVLRAVRLRQQLDLLGRVLGQQLGPGGRPGRYELAPVDQLPDREALHHAQVPLRALRIVGVPQAAVQREPLVVQDAGGAAHRPRPALRVLEDVLQLHLGKVGAAALVAAGPRAVLTGGGHSQLALLLRLRYAALAGRPIATVQLHPPLLLLRLRCCLLGTGPNLRLLGAAARHHAKC</sequence>